<comment type="caution">
    <text evidence="1">The sequence shown here is derived from an EMBL/GenBank/DDBJ whole genome shotgun (WGS) entry which is preliminary data.</text>
</comment>
<dbReference type="EMBL" id="CM044703">
    <property type="protein sequence ID" value="KAI5671879.1"/>
    <property type="molecule type" value="Genomic_DNA"/>
</dbReference>
<evidence type="ECO:0000313" key="2">
    <source>
        <dbReference type="Proteomes" id="UP001060085"/>
    </source>
</evidence>
<dbReference type="Proteomes" id="UP001060085">
    <property type="component" value="Linkage Group LG03"/>
</dbReference>
<protein>
    <submittedName>
        <fullName evidence="1">Uncharacterized protein</fullName>
    </submittedName>
</protein>
<gene>
    <name evidence="1" type="ORF">M9H77_12243</name>
</gene>
<name>A0ACC0BGV7_CATRO</name>
<evidence type="ECO:0000313" key="1">
    <source>
        <dbReference type="EMBL" id="KAI5671879.1"/>
    </source>
</evidence>
<organism evidence="1 2">
    <name type="scientific">Catharanthus roseus</name>
    <name type="common">Madagascar periwinkle</name>
    <name type="synonym">Vinca rosea</name>
    <dbReference type="NCBI Taxonomy" id="4058"/>
    <lineage>
        <taxon>Eukaryota</taxon>
        <taxon>Viridiplantae</taxon>
        <taxon>Streptophyta</taxon>
        <taxon>Embryophyta</taxon>
        <taxon>Tracheophyta</taxon>
        <taxon>Spermatophyta</taxon>
        <taxon>Magnoliopsida</taxon>
        <taxon>eudicotyledons</taxon>
        <taxon>Gunneridae</taxon>
        <taxon>Pentapetalae</taxon>
        <taxon>asterids</taxon>
        <taxon>lamiids</taxon>
        <taxon>Gentianales</taxon>
        <taxon>Apocynaceae</taxon>
        <taxon>Rauvolfioideae</taxon>
        <taxon>Vinceae</taxon>
        <taxon>Catharanthinae</taxon>
        <taxon>Catharanthus</taxon>
    </lineage>
</organism>
<keyword evidence="2" id="KW-1185">Reference proteome</keyword>
<accession>A0ACC0BGV7</accession>
<sequence>MKKIQNGTKCQVTYSKQRTSLIRKAKEISYSCNVDVTFLAFSLSGRMSQFSNQKMEDLLDRFISLYGMCNHIKNLQNLKLQIEKTEFMYIFFSPILASLHQLSYFSLILLLNIYQKEKLSIENQGEIKFVGSSSSNERLQMHFRSWRNNSYIYPEDIFHEMHGKGKGKHVADAYESSTTKHNNISSASNLTSYTNMLQFWIPNIQMYSFFNYTFMQQQAESNFSFRNLTGEISNNNITKNYLIDAHNYWENQPIGLNHMNIYADEEKNENNNGNDEDVFNEIIISPKFSAKAPPGDFNSFLP</sequence>
<proteinExistence type="predicted"/>
<reference evidence="2" key="1">
    <citation type="journal article" date="2023" name="Nat. Plants">
        <title>Single-cell RNA sequencing provides a high-resolution roadmap for understanding the multicellular compartmentation of specialized metabolism.</title>
        <authorList>
            <person name="Sun S."/>
            <person name="Shen X."/>
            <person name="Li Y."/>
            <person name="Li Y."/>
            <person name="Wang S."/>
            <person name="Li R."/>
            <person name="Zhang H."/>
            <person name="Shen G."/>
            <person name="Guo B."/>
            <person name="Wei J."/>
            <person name="Xu J."/>
            <person name="St-Pierre B."/>
            <person name="Chen S."/>
            <person name="Sun C."/>
        </authorList>
    </citation>
    <scope>NUCLEOTIDE SEQUENCE [LARGE SCALE GENOMIC DNA]</scope>
</reference>